<organism evidence="1 2">
    <name type="scientific">Arachidicoccus soli</name>
    <dbReference type="NCBI Taxonomy" id="2341117"/>
    <lineage>
        <taxon>Bacteria</taxon>
        <taxon>Pseudomonadati</taxon>
        <taxon>Bacteroidota</taxon>
        <taxon>Chitinophagia</taxon>
        <taxon>Chitinophagales</taxon>
        <taxon>Chitinophagaceae</taxon>
        <taxon>Arachidicoccus</taxon>
    </lineage>
</organism>
<dbReference type="Proteomes" id="UP000266118">
    <property type="component" value="Chromosome"/>
</dbReference>
<dbReference type="GO" id="GO:0016740">
    <property type="term" value="F:transferase activity"/>
    <property type="evidence" value="ECO:0007669"/>
    <property type="project" value="UniProtKB-KW"/>
</dbReference>
<protein>
    <submittedName>
        <fullName evidence="1">Amidinotransferase</fullName>
    </submittedName>
</protein>
<dbReference type="Gene3D" id="3.75.10.10">
    <property type="entry name" value="L-arginine/glycine Amidinotransferase, Chain A"/>
    <property type="match status" value="1"/>
</dbReference>
<keyword evidence="1" id="KW-0808">Transferase</keyword>
<accession>A0A386HUP0</accession>
<proteinExistence type="predicted"/>
<keyword evidence="2" id="KW-1185">Reference proteome</keyword>
<dbReference type="PANTHER" id="PTHR43224">
    <property type="entry name" value="AMIDINOTRANSFERASE"/>
    <property type="match status" value="1"/>
</dbReference>
<dbReference type="NCBIfam" id="NF046062">
    <property type="entry name" value="citrull_CtlX"/>
    <property type="match status" value="1"/>
</dbReference>
<evidence type="ECO:0000313" key="2">
    <source>
        <dbReference type="Proteomes" id="UP000266118"/>
    </source>
</evidence>
<dbReference type="KEGG" id="ark:D6B99_00235"/>
<reference evidence="1 2" key="1">
    <citation type="submission" date="2018-09" db="EMBL/GenBank/DDBJ databases">
        <title>Arachidicoccus sp. nov., a bacterium isolated from soil.</title>
        <authorList>
            <person name="Weon H.-Y."/>
            <person name="Kwon S.-W."/>
            <person name="Lee S.A."/>
        </authorList>
    </citation>
    <scope>NUCLEOTIDE SEQUENCE [LARGE SCALE GENOMIC DNA]</scope>
    <source>
        <strain evidence="1 2">KIS59-12</strain>
    </source>
</reference>
<dbReference type="SUPFAM" id="SSF55909">
    <property type="entry name" value="Pentein"/>
    <property type="match status" value="1"/>
</dbReference>
<dbReference type="PANTHER" id="PTHR43224:SF1">
    <property type="entry name" value="AMIDINOTRANSFERASE"/>
    <property type="match status" value="1"/>
</dbReference>
<dbReference type="Pfam" id="PF19420">
    <property type="entry name" value="DDAH_eukar"/>
    <property type="match status" value="1"/>
</dbReference>
<name>A0A386HUP0_9BACT</name>
<dbReference type="EMBL" id="CP032489">
    <property type="protein sequence ID" value="AYD49220.1"/>
    <property type="molecule type" value="Genomic_DNA"/>
</dbReference>
<dbReference type="InterPro" id="IPR014541">
    <property type="entry name" value="Amdntrnsf_FN0238"/>
</dbReference>
<evidence type="ECO:0000313" key="1">
    <source>
        <dbReference type="EMBL" id="AYD49220.1"/>
    </source>
</evidence>
<dbReference type="AlphaFoldDB" id="A0A386HUP0"/>
<dbReference type="PIRSF" id="PIRSF028188">
    <property type="entry name" value="Amdntrnsf_FN0238"/>
    <property type="match status" value="1"/>
</dbReference>
<gene>
    <name evidence="1" type="ORF">D6B99_00235</name>
</gene>
<sequence length="297" mass="33957">MVRPASFGFNTETAVNNAFQGKETRLSPQEIAQKAIAEFDKAVEILRAQQIEVLVIQDTEKPPKPDAVFPNNWFCTLPTGKIVLFPMFAPNRREEKRDDILQQLMGDFKVRDVEDWSEFEAENFFLEGTGSMIFDHENMVVYACISSRTHKSLFEKFAHAHGYQPIHFLSKDEKNIPIYHTNVMMHIGESYAVICLDSIKNKTERIYVSQQLTESGHEIIPITQEQVRHFAGNMMQVKNKNGKKYTILSQTAFDALSTEQKDIFAFHTQLLPIPIETIETFGGGSARCMVAEIFLQK</sequence>
<dbReference type="OrthoDB" id="9788268at2"/>